<dbReference type="AlphaFoldDB" id="A0A1W1X2A1"/>
<evidence type="ECO:0000313" key="1">
    <source>
        <dbReference type="EMBL" id="SMC18027.1"/>
    </source>
</evidence>
<reference evidence="1 2" key="1">
    <citation type="submission" date="2017-04" db="EMBL/GenBank/DDBJ databases">
        <authorList>
            <person name="Afonso C.L."/>
            <person name="Miller P.J."/>
            <person name="Scott M.A."/>
            <person name="Spackman E."/>
            <person name="Goraichik I."/>
            <person name="Dimitrov K.M."/>
            <person name="Suarez D.L."/>
            <person name="Swayne D.E."/>
        </authorList>
    </citation>
    <scope>NUCLEOTIDE SEQUENCE [LARGE SCALE GENOMIC DNA]</scope>
    <source>
        <strain evidence="1 2">DSM 23236</strain>
    </source>
</reference>
<accession>A0A1W1X2A1</accession>
<name>A0A1W1X2A1_9NEIS</name>
<dbReference type="InterPro" id="IPR012434">
    <property type="entry name" value="DUF1631"/>
</dbReference>
<gene>
    <name evidence="1" type="ORF">SAMN02745857_00452</name>
</gene>
<evidence type="ECO:0008006" key="3">
    <source>
        <dbReference type="Google" id="ProtNLM"/>
    </source>
</evidence>
<dbReference type="STRING" id="1121001.SAMN02745857_00452"/>
<evidence type="ECO:0000313" key="2">
    <source>
        <dbReference type="Proteomes" id="UP000192761"/>
    </source>
</evidence>
<dbReference type="Pfam" id="PF07793">
    <property type="entry name" value="DUF1631"/>
    <property type="match status" value="1"/>
</dbReference>
<dbReference type="OrthoDB" id="6188167at2"/>
<keyword evidence="2" id="KW-1185">Reference proteome</keyword>
<proteinExistence type="predicted"/>
<dbReference type="RefSeq" id="WP_084088921.1">
    <property type="nucleotide sequence ID" value="NZ_FWXD01000002.1"/>
</dbReference>
<protein>
    <recommendedName>
        <fullName evidence="3">DUF1631 domain-containing protein</fullName>
    </recommendedName>
</protein>
<dbReference type="EMBL" id="FWXD01000002">
    <property type="protein sequence ID" value="SMC18027.1"/>
    <property type="molecule type" value="Genomic_DNA"/>
</dbReference>
<sequence length="793" mass="86019">MNRNDLLSTAKGLFLRSFVQGIDEWLQRCGTELTERAAIESGDAQRVAADAGKALRNADMALKQHLSEGMVRLVERGFETAYDSFRPSFADAAHAPTLSLIDTGAVESEIRLDWLARRFRNAAETEIRDLNIRVAQLFGQDHIHERENPFRPYMFARCIVGAVDLLDQSGDVATVLCEALGTSTTSEVVGIYAQLNDFLAQHGVDADLRLTIKKQAEAVSGASAARGADAAAGPQLHDPATQAGAETLAPEQMLAAQTRLESLLRLVLSAQGQTLPDAMLGSAPASAGMLPAAAANLGLTLQQSLRSVFSADAAGVAGNALAQYHPAAQLQSTLDGLLTANAALGVPQGERALDNLLMQHHAQLSAGAAGDVRQRVIDIVGLLYEFILRDELVPLAIRQQLARLQFLALKIGLVEPDLFTRDTHPLRRLINRLASVAIASAGNDEAAEWLQREAGLAIEPLLADRGDNPPLVTVMLDRFEADLRHRYKRHAALAIAAVQAQSLAQARSARYQGIRAAIVAGMDGLRFTPYVVELLQETWPAVIELQGRQSPALAEQSLWLVPDLIWSIAPKTDAAERKQLLTLIPNLLPVLKDGLKALGWAQAQLDEMQRWLVEAHKLALHMPETQYTVPSLTMLRDRFAPHYQQLFNGALVVEPEAGTQARYLAAALQAAQADVDVMHVPDEMQIGDVIAASGLAGLPLSERRNAVLARLQPGVALRWQDGAAARRGLLGWLAADQHHALLVWPDDSKPLLLGFDALMQLFAQGKLQFVEPQPLFDRAIASLLDVAGKYQLR</sequence>
<organism evidence="1 2">
    <name type="scientific">Andreprevotia lacus DSM 23236</name>
    <dbReference type="NCBI Taxonomy" id="1121001"/>
    <lineage>
        <taxon>Bacteria</taxon>
        <taxon>Pseudomonadati</taxon>
        <taxon>Pseudomonadota</taxon>
        <taxon>Betaproteobacteria</taxon>
        <taxon>Neisseriales</taxon>
        <taxon>Chitinibacteraceae</taxon>
        <taxon>Andreprevotia</taxon>
    </lineage>
</organism>
<dbReference type="Proteomes" id="UP000192761">
    <property type="component" value="Unassembled WGS sequence"/>
</dbReference>